<comment type="caution">
    <text evidence="2">The sequence shown here is derived from an EMBL/GenBank/DDBJ whole genome shotgun (WGS) entry which is preliminary data.</text>
</comment>
<keyword evidence="3" id="KW-1185">Reference proteome</keyword>
<feature type="region of interest" description="Disordered" evidence="1">
    <location>
        <begin position="69"/>
        <end position="92"/>
    </location>
</feature>
<dbReference type="EMBL" id="CARXXK010000002">
    <property type="protein sequence ID" value="CAI6356946.1"/>
    <property type="molecule type" value="Genomic_DNA"/>
</dbReference>
<accession>A0AAV0WMN2</accession>
<organism evidence="2 3">
    <name type="scientific">Macrosiphum euphorbiae</name>
    <name type="common">potato aphid</name>
    <dbReference type="NCBI Taxonomy" id="13131"/>
    <lineage>
        <taxon>Eukaryota</taxon>
        <taxon>Metazoa</taxon>
        <taxon>Ecdysozoa</taxon>
        <taxon>Arthropoda</taxon>
        <taxon>Hexapoda</taxon>
        <taxon>Insecta</taxon>
        <taxon>Pterygota</taxon>
        <taxon>Neoptera</taxon>
        <taxon>Paraneoptera</taxon>
        <taxon>Hemiptera</taxon>
        <taxon>Sternorrhyncha</taxon>
        <taxon>Aphidomorpha</taxon>
        <taxon>Aphidoidea</taxon>
        <taxon>Aphididae</taxon>
        <taxon>Macrosiphini</taxon>
        <taxon>Macrosiphum</taxon>
    </lineage>
</organism>
<evidence type="ECO:0000313" key="3">
    <source>
        <dbReference type="Proteomes" id="UP001160148"/>
    </source>
</evidence>
<evidence type="ECO:0000313" key="2">
    <source>
        <dbReference type="EMBL" id="CAI6356946.1"/>
    </source>
</evidence>
<evidence type="ECO:0000256" key="1">
    <source>
        <dbReference type="SAM" id="MobiDB-lite"/>
    </source>
</evidence>
<dbReference type="AlphaFoldDB" id="A0AAV0WMN2"/>
<feature type="compositionally biased region" description="Basic residues" evidence="1">
    <location>
        <begin position="80"/>
        <end position="92"/>
    </location>
</feature>
<protein>
    <submittedName>
        <fullName evidence="2">Uncharacterized protein</fullName>
    </submittedName>
</protein>
<gene>
    <name evidence="2" type="ORF">MEUPH1_LOCUS12625</name>
</gene>
<dbReference type="Proteomes" id="UP001160148">
    <property type="component" value="Unassembled WGS sequence"/>
</dbReference>
<proteinExistence type="predicted"/>
<name>A0AAV0WMN2_9HEMI</name>
<sequence length="92" mass="10243">MDGFDAVCLSLKQKIKSIVPVYGISVDVGAGFYRQLFDEVNTLVKIKRGSHSRVVMHGNTNYGFVKPLNGDRRLGTNQVQKKKKKKMGLSSN</sequence>
<reference evidence="2 3" key="1">
    <citation type="submission" date="2023-01" db="EMBL/GenBank/DDBJ databases">
        <authorList>
            <person name="Whitehead M."/>
        </authorList>
    </citation>
    <scope>NUCLEOTIDE SEQUENCE [LARGE SCALE GENOMIC DNA]</scope>
</reference>